<protein>
    <submittedName>
        <fullName evidence="2">Uncharacterized protein</fullName>
    </submittedName>
</protein>
<dbReference type="EMBL" id="JAYFSI010000033">
    <property type="protein sequence ID" value="MEA5367847.1"/>
    <property type="molecule type" value="Genomic_DNA"/>
</dbReference>
<accession>A0ABU5RNE6</accession>
<keyword evidence="3" id="KW-1185">Reference proteome</keyword>
<organism evidence="2 3">
    <name type="scientific">Amycolatopsis heterodermiae</name>
    <dbReference type="NCBI Taxonomy" id="3110235"/>
    <lineage>
        <taxon>Bacteria</taxon>
        <taxon>Bacillati</taxon>
        <taxon>Actinomycetota</taxon>
        <taxon>Actinomycetes</taxon>
        <taxon>Pseudonocardiales</taxon>
        <taxon>Pseudonocardiaceae</taxon>
        <taxon>Amycolatopsis</taxon>
    </lineage>
</organism>
<name>A0ABU5RNE6_9PSEU</name>
<proteinExistence type="predicted"/>
<comment type="caution">
    <text evidence="2">The sequence shown here is derived from an EMBL/GenBank/DDBJ whole genome shotgun (WGS) entry which is preliminary data.</text>
</comment>
<feature type="region of interest" description="Disordered" evidence="1">
    <location>
        <begin position="53"/>
        <end position="75"/>
    </location>
</feature>
<dbReference type="RefSeq" id="WP_323337978.1">
    <property type="nucleotide sequence ID" value="NZ_JAYFSI010000033.1"/>
</dbReference>
<evidence type="ECO:0000313" key="3">
    <source>
        <dbReference type="Proteomes" id="UP001304298"/>
    </source>
</evidence>
<evidence type="ECO:0000313" key="2">
    <source>
        <dbReference type="EMBL" id="MEA5367847.1"/>
    </source>
</evidence>
<gene>
    <name evidence="2" type="ORF">VA596_50515</name>
</gene>
<sequence>MTALDDRPPAMAPGDWWEWHGFVDGHAHLYLHAELFREWPPLVYPACERRRPSPLGHDRPSITRRQVGPRTHPACPFCLDTTRPAEVPRAR</sequence>
<dbReference type="Proteomes" id="UP001304298">
    <property type="component" value="Unassembled WGS sequence"/>
</dbReference>
<reference evidence="2 3" key="1">
    <citation type="submission" date="2023-12" db="EMBL/GenBank/DDBJ databases">
        <title>Amycolatopsis sp. V23-08.</title>
        <authorList>
            <person name="Somphong A."/>
        </authorList>
    </citation>
    <scope>NUCLEOTIDE SEQUENCE [LARGE SCALE GENOMIC DNA]</scope>
    <source>
        <strain evidence="2 3">V23-08</strain>
    </source>
</reference>
<evidence type="ECO:0000256" key="1">
    <source>
        <dbReference type="SAM" id="MobiDB-lite"/>
    </source>
</evidence>